<comment type="caution">
    <text evidence="2">The sequence shown here is derived from an EMBL/GenBank/DDBJ whole genome shotgun (WGS) entry which is preliminary data.</text>
</comment>
<dbReference type="PANTHER" id="PTHR31635:SF196">
    <property type="entry name" value="REVERSE TRANSCRIPTASE DOMAIN-CONTAINING PROTEIN-RELATED"/>
    <property type="match status" value="1"/>
</dbReference>
<sequence length="167" mass="18709">MNEGLITLLCKDQSRAMDLRAWRPITLLNSDYKIIAKCLSLRLTPALSSIVGPHQACCIPGRSVELHGIALKDMITWLKSRNLKGTLLSLHQKKAFDRLCHSYLFRQLKHARLNAGFISMTRALYAALRVAVIDQGRVSEQFSVTRGVRQGCPLSPLLYVIAIEPLL</sequence>
<dbReference type="AlphaFoldDB" id="A0AAQ4DQ43"/>
<evidence type="ECO:0000313" key="2">
    <source>
        <dbReference type="EMBL" id="KAK8764583.1"/>
    </source>
</evidence>
<name>A0AAQ4DQ43_AMBAM</name>
<dbReference type="InterPro" id="IPR043502">
    <property type="entry name" value="DNA/RNA_pol_sf"/>
</dbReference>
<dbReference type="SUPFAM" id="SSF56672">
    <property type="entry name" value="DNA/RNA polymerases"/>
    <property type="match status" value="1"/>
</dbReference>
<dbReference type="CDD" id="cd01650">
    <property type="entry name" value="RT_nLTR_like"/>
    <property type="match status" value="1"/>
</dbReference>
<dbReference type="InterPro" id="IPR000477">
    <property type="entry name" value="RT_dom"/>
</dbReference>
<organism evidence="2 3">
    <name type="scientific">Amblyomma americanum</name>
    <name type="common">Lone star tick</name>
    <dbReference type="NCBI Taxonomy" id="6943"/>
    <lineage>
        <taxon>Eukaryota</taxon>
        <taxon>Metazoa</taxon>
        <taxon>Ecdysozoa</taxon>
        <taxon>Arthropoda</taxon>
        <taxon>Chelicerata</taxon>
        <taxon>Arachnida</taxon>
        <taxon>Acari</taxon>
        <taxon>Parasitiformes</taxon>
        <taxon>Ixodida</taxon>
        <taxon>Ixodoidea</taxon>
        <taxon>Ixodidae</taxon>
        <taxon>Amblyomminae</taxon>
        <taxon>Amblyomma</taxon>
    </lineage>
</organism>
<dbReference type="PROSITE" id="PS50878">
    <property type="entry name" value="RT_POL"/>
    <property type="match status" value="1"/>
</dbReference>
<protein>
    <recommendedName>
        <fullName evidence="1">Reverse transcriptase domain-containing protein</fullName>
    </recommendedName>
</protein>
<dbReference type="EMBL" id="JARKHS020028200">
    <property type="protein sequence ID" value="KAK8764583.1"/>
    <property type="molecule type" value="Genomic_DNA"/>
</dbReference>
<reference evidence="2 3" key="1">
    <citation type="journal article" date="2023" name="Arcadia Sci">
        <title>De novo assembly of a long-read Amblyomma americanum tick genome.</title>
        <authorList>
            <person name="Chou S."/>
            <person name="Poskanzer K.E."/>
            <person name="Rollins M."/>
            <person name="Thuy-Boun P.S."/>
        </authorList>
    </citation>
    <scope>NUCLEOTIDE SEQUENCE [LARGE SCALE GENOMIC DNA]</scope>
    <source>
        <strain evidence="2">F_SG_1</strain>
        <tissue evidence="2">Salivary glands</tissue>
    </source>
</reference>
<feature type="domain" description="Reverse transcriptase" evidence="1">
    <location>
        <begin position="1"/>
        <end position="167"/>
    </location>
</feature>
<dbReference type="Proteomes" id="UP001321473">
    <property type="component" value="Unassembled WGS sequence"/>
</dbReference>
<gene>
    <name evidence="2" type="ORF">V5799_032808</name>
</gene>
<evidence type="ECO:0000259" key="1">
    <source>
        <dbReference type="PROSITE" id="PS50878"/>
    </source>
</evidence>
<keyword evidence="3" id="KW-1185">Reference proteome</keyword>
<evidence type="ECO:0000313" key="3">
    <source>
        <dbReference type="Proteomes" id="UP001321473"/>
    </source>
</evidence>
<dbReference type="PANTHER" id="PTHR31635">
    <property type="entry name" value="REVERSE TRANSCRIPTASE DOMAIN-CONTAINING PROTEIN-RELATED"/>
    <property type="match status" value="1"/>
</dbReference>
<dbReference type="Pfam" id="PF00078">
    <property type="entry name" value="RVT_1"/>
    <property type="match status" value="1"/>
</dbReference>
<proteinExistence type="predicted"/>
<dbReference type="GO" id="GO:0071897">
    <property type="term" value="P:DNA biosynthetic process"/>
    <property type="evidence" value="ECO:0007669"/>
    <property type="project" value="UniProtKB-ARBA"/>
</dbReference>
<accession>A0AAQ4DQ43</accession>